<dbReference type="EMBL" id="JAGGMR010000001">
    <property type="protein sequence ID" value="MBP2191308.1"/>
    <property type="molecule type" value="Genomic_DNA"/>
</dbReference>
<comment type="catalytic activity">
    <reaction evidence="5">
        <text>dimethylallyl phosphate + FMNH2 = prenylated FMNH2 + phosphate</text>
        <dbReference type="Rhea" id="RHEA:37743"/>
        <dbReference type="ChEBI" id="CHEBI:43474"/>
        <dbReference type="ChEBI" id="CHEBI:57618"/>
        <dbReference type="ChEBI" id="CHEBI:87467"/>
        <dbReference type="ChEBI" id="CHEBI:88052"/>
        <dbReference type="EC" id="2.5.1.129"/>
    </reaction>
</comment>
<gene>
    <name evidence="5" type="primary">ubiX</name>
    <name evidence="7" type="ORF">BJ987_004209</name>
</gene>
<dbReference type="NCBIfam" id="TIGR00421">
    <property type="entry name" value="ubiX_pad"/>
    <property type="match status" value="1"/>
</dbReference>
<dbReference type="NCBIfam" id="NF004685">
    <property type="entry name" value="PRK06029.1"/>
    <property type="match status" value="1"/>
</dbReference>
<organism evidence="7 8">
    <name type="scientific">Nocardia goodfellowii</name>
    <dbReference type="NCBI Taxonomy" id="882446"/>
    <lineage>
        <taxon>Bacteria</taxon>
        <taxon>Bacillati</taxon>
        <taxon>Actinomycetota</taxon>
        <taxon>Actinomycetes</taxon>
        <taxon>Mycobacteriales</taxon>
        <taxon>Nocardiaceae</taxon>
        <taxon>Nocardia</taxon>
    </lineage>
</organism>
<feature type="binding site" evidence="5">
    <location>
        <position position="166"/>
    </location>
    <ligand>
        <name>dimethylallyl phosphate</name>
        <dbReference type="ChEBI" id="CHEBI:88052"/>
    </ligand>
</feature>
<feature type="binding site" evidence="5">
    <location>
        <begin position="101"/>
        <end position="104"/>
    </location>
    <ligand>
        <name>FMN</name>
        <dbReference type="ChEBI" id="CHEBI:58210"/>
    </ligand>
</feature>
<feature type="binding site" evidence="5">
    <location>
        <position position="136"/>
    </location>
    <ligand>
        <name>FMN</name>
        <dbReference type="ChEBI" id="CHEBI:58210"/>
    </ligand>
</feature>
<dbReference type="InterPro" id="IPR004507">
    <property type="entry name" value="UbiX-like"/>
</dbReference>
<dbReference type="InterPro" id="IPR003382">
    <property type="entry name" value="Flavoprotein"/>
</dbReference>
<feature type="binding site" evidence="5">
    <location>
        <position position="50"/>
    </location>
    <ligand>
        <name>FMN</name>
        <dbReference type="ChEBI" id="CHEBI:58210"/>
    </ligand>
</feature>
<dbReference type="RefSeq" id="WP_209892755.1">
    <property type="nucleotide sequence ID" value="NZ_JAGGMR010000001.1"/>
</dbReference>
<comment type="similarity">
    <text evidence="5">Belongs to the UbiX/PAD1 family.</text>
</comment>
<protein>
    <recommendedName>
        <fullName evidence="5">Flavin prenyltransferase UbiX</fullName>
        <ecNumber evidence="5">2.5.1.129</ecNumber>
    </recommendedName>
</protein>
<comment type="caution">
    <text evidence="5">Lacks conserved residue(s) required for the propagation of feature annotation.</text>
</comment>
<comment type="function">
    <text evidence="5">Flavin prenyltransferase that catalyzes the synthesis of the prenylated FMN cofactor (prenyl-FMN) for 4-hydroxy-3-polyprenylbenzoic acid decarboxylase UbiD. The prenyltransferase is metal-independent and links a dimethylallyl moiety from dimethylallyl monophosphate (DMAP) to the flavin N5 and C6 atoms of FMN.</text>
</comment>
<reference evidence="7 8" key="1">
    <citation type="submission" date="2021-03" db="EMBL/GenBank/DDBJ databases">
        <title>Sequencing the genomes of 1000 actinobacteria strains.</title>
        <authorList>
            <person name="Klenk H.-P."/>
        </authorList>
    </citation>
    <scope>NUCLEOTIDE SEQUENCE [LARGE SCALE GENOMIC DNA]</scope>
    <source>
        <strain evidence="7 8">DSM 45516</strain>
    </source>
</reference>
<keyword evidence="1 5" id="KW-0637">Prenyltransferase</keyword>
<feature type="binding site" evidence="5">
    <location>
        <position position="182"/>
    </location>
    <ligand>
        <name>dimethylallyl phosphate</name>
        <dbReference type="ChEBI" id="CHEBI:88052"/>
    </ligand>
</feature>
<keyword evidence="8" id="KW-1185">Reference proteome</keyword>
<name>A0ABS4QIA6_9NOCA</name>
<evidence type="ECO:0000256" key="4">
    <source>
        <dbReference type="ARBA" id="ARBA00022679"/>
    </source>
</evidence>
<dbReference type="Pfam" id="PF02441">
    <property type="entry name" value="Flavoprotein"/>
    <property type="match status" value="1"/>
</dbReference>
<dbReference type="PANTHER" id="PTHR43374:SF1">
    <property type="entry name" value="FLAVIN PRENYLTRANSFERASE PAD1, MITOCHONDRIAL"/>
    <property type="match status" value="1"/>
</dbReference>
<feature type="domain" description="Flavoprotein" evidence="6">
    <location>
        <begin position="16"/>
        <end position="186"/>
    </location>
</feature>
<dbReference type="SUPFAM" id="SSF52507">
    <property type="entry name" value="Homo-oligomeric flavin-containing Cys decarboxylases, HFCD"/>
    <property type="match status" value="1"/>
</dbReference>
<evidence type="ECO:0000256" key="5">
    <source>
        <dbReference type="HAMAP-Rule" id="MF_01984"/>
    </source>
</evidence>
<evidence type="ECO:0000259" key="6">
    <source>
        <dbReference type="Pfam" id="PF02441"/>
    </source>
</evidence>
<accession>A0ABS4QIA6</accession>
<sequence length="212" mass="22708">MSYESVGDARASGRPRLIIGITGASAPHLAIHLLTALQRLKTVETHLVVSRAAHRTLELEAGLRPEDLRGLADVQHQRGDIAASIASGSFLTMGMVVVPCSMKTLAAVAHGYSDDLLARAADVCLKERRRLVLVTRETPLSLVHLRNMTAVTEAGAIVLPPVPAFYQQPASIEDLLAHLSGKILDQFGIEHDLSPRWQGPAGVRQLAGGLAR</sequence>
<keyword evidence="4 5" id="KW-0808">Transferase</keyword>
<evidence type="ECO:0000256" key="2">
    <source>
        <dbReference type="ARBA" id="ARBA00022630"/>
    </source>
</evidence>
<dbReference type="EC" id="2.5.1.129" evidence="5"/>
<proteinExistence type="inferred from homology"/>
<dbReference type="InterPro" id="IPR036551">
    <property type="entry name" value="Flavin_trans-like"/>
</dbReference>
<evidence type="ECO:0000313" key="7">
    <source>
        <dbReference type="EMBL" id="MBP2191308.1"/>
    </source>
</evidence>
<comment type="caution">
    <text evidence="7">The sequence shown here is derived from an EMBL/GenBank/DDBJ whole genome shotgun (WGS) entry which is preliminary data.</text>
</comment>
<keyword evidence="3 5" id="KW-0288">FMN</keyword>
<dbReference type="Proteomes" id="UP001519325">
    <property type="component" value="Unassembled WGS sequence"/>
</dbReference>
<evidence type="ECO:0000256" key="1">
    <source>
        <dbReference type="ARBA" id="ARBA00022602"/>
    </source>
</evidence>
<feature type="binding site" evidence="5">
    <location>
        <begin position="23"/>
        <end position="25"/>
    </location>
    <ligand>
        <name>FMN</name>
        <dbReference type="ChEBI" id="CHEBI:58210"/>
    </ligand>
</feature>
<evidence type="ECO:0000256" key="3">
    <source>
        <dbReference type="ARBA" id="ARBA00022643"/>
    </source>
</evidence>
<dbReference type="Gene3D" id="3.40.50.1950">
    <property type="entry name" value="Flavin prenyltransferase-like"/>
    <property type="match status" value="1"/>
</dbReference>
<evidence type="ECO:0000313" key="8">
    <source>
        <dbReference type="Proteomes" id="UP001519325"/>
    </source>
</evidence>
<keyword evidence="2 5" id="KW-0285">Flavoprotein</keyword>
<dbReference type="HAMAP" id="MF_01984">
    <property type="entry name" value="ubiX_pad"/>
    <property type="match status" value="1"/>
</dbReference>
<dbReference type="PANTHER" id="PTHR43374">
    <property type="entry name" value="FLAVIN PRENYLTRANSFERASE"/>
    <property type="match status" value="1"/>
</dbReference>